<proteinExistence type="predicted"/>
<protein>
    <submittedName>
        <fullName evidence="1">Uncharacterized protein</fullName>
    </submittedName>
</protein>
<accession>A0A0V1CAL9</accession>
<sequence>MIAITKKRDVEHRRLNHWLRMIDDYVKQDTKPNVIESTLDFGAKLSYKETIQDDEELDEAVKKWTAIDCQVVAVRASAGEYIRDKQTGAESIEPTQPITTIQKHVHRRSDIADFIKFLCMISVLSDVARSPVEGLPVTSGNCSKARDILKE</sequence>
<keyword evidence="2" id="KW-1185">Reference proteome</keyword>
<dbReference type="Proteomes" id="UP000054653">
    <property type="component" value="Unassembled WGS sequence"/>
</dbReference>
<name>A0A0V1CAL9_TRIBR</name>
<dbReference type="EMBL" id="JYDI01000301">
    <property type="protein sequence ID" value="KRY46210.1"/>
    <property type="molecule type" value="Genomic_DNA"/>
</dbReference>
<comment type="caution">
    <text evidence="1">The sequence shown here is derived from an EMBL/GenBank/DDBJ whole genome shotgun (WGS) entry which is preliminary data.</text>
</comment>
<reference evidence="1 2" key="1">
    <citation type="submission" date="2015-01" db="EMBL/GenBank/DDBJ databases">
        <title>Evolution of Trichinella species and genotypes.</title>
        <authorList>
            <person name="Korhonen P.K."/>
            <person name="Edoardo P."/>
            <person name="Giuseppe L.R."/>
            <person name="Gasser R.B."/>
        </authorList>
    </citation>
    <scope>NUCLEOTIDE SEQUENCE [LARGE SCALE GENOMIC DNA]</scope>
    <source>
        <strain evidence="1">ISS120</strain>
    </source>
</reference>
<evidence type="ECO:0000313" key="2">
    <source>
        <dbReference type="Proteomes" id="UP000054653"/>
    </source>
</evidence>
<gene>
    <name evidence="1" type="ORF">T03_7941</name>
</gene>
<dbReference type="AlphaFoldDB" id="A0A0V1CAL9"/>
<organism evidence="1 2">
    <name type="scientific">Trichinella britovi</name>
    <name type="common">Parasitic roundworm</name>
    <dbReference type="NCBI Taxonomy" id="45882"/>
    <lineage>
        <taxon>Eukaryota</taxon>
        <taxon>Metazoa</taxon>
        <taxon>Ecdysozoa</taxon>
        <taxon>Nematoda</taxon>
        <taxon>Enoplea</taxon>
        <taxon>Dorylaimia</taxon>
        <taxon>Trichinellida</taxon>
        <taxon>Trichinellidae</taxon>
        <taxon>Trichinella</taxon>
    </lineage>
</organism>
<evidence type="ECO:0000313" key="1">
    <source>
        <dbReference type="EMBL" id="KRY46210.1"/>
    </source>
</evidence>